<sequence length="57" mass="6154">MADEIMVATITISYEMDDLGDLLTNVNIEGDIPIVTQLGLLEMAKDSILIGIDGDED</sequence>
<gene>
    <name evidence="1" type="ORF">NCTC12391_01763</name>
</gene>
<organism evidence="1 2">
    <name type="scientific">Brevibacterium casei</name>
    <dbReference type="NCBI Taxonomy" id="33889"/>
    <lineage>
        <taxon>Bacteria</taxon>
        <taxon>Bacillati</taxon>
        <taxon>Actinomycetota</taxon>
        <taxon>Actinomycetes</taxon>
        <taxon>Micrococcales</taxon>
        <taxon>Brevibacteriaceae</taxon>
        <taxon>Brevibacterium</taxon>
    </lineage>
</organism>
<evidence type="ECO:0000313" key="1">
    <source>
        <dbReference type="EMBL" id="VEW13518.1"/>
    </source>
</evidence>
<dbReference type="Proteomes" id="UP000386281">
    <property type="component" value="Unassembled WGS sequence"/>
</dbReference>
<name>A0A449D7U6_9MICO</name>
<accession>A0A449D7U6</accession>
<dbReference type="AlphaFoldDB" id="A0A449D7U6"/>
<evidence type="ECO:0000313" key="2">
    <source>
        <dbReference type="Proteomes" id="UP000386281"/>
    </source>
</evidence>
<dbReference type="EMBL" id="CAACXN010000015">
    <property type="protein sequence ID" value="VEW13518.1"/>
    <property type="molecule type" value="Genomic_DNA"/>
</dbReference>
<protein>
    <submittedName>
        <fullName evidence="1">Uncharacterized protein</fullName>
    </submittedName>
</protein>
<proteinExistence type="predicted"/>
<dbReference type="RefSeq" id="WP_190246863.1">
    <property type="nucleotide sequence ID" value="NZ_CAACXN010000015.1"/>
</dbReference>
<reference evidence="1 2" key="1">
    <citation type="submission" date="2019-02" db="EMBL/GenBank/DDBJ databases">
        <authorList>
            <consortium name="Pathogen Informatics"/>
        </authorList>
    </citation>
    <scope>NUCLEOTIDE SEQUENCE [LARGE SCALE GENOMIC DNA]</scope>
    <source>
        <strain evidence="1 2">3012STDY7078520</strain>
    </source>
</reference>